<dbReference type="CDD" id="cd02440">
    <property type="entry name" value="AdoMet_MTases"/>
    <property type="match status" value="1"/>
</dbReference>
<reference evidence="5 6" key="1">
    <citation type="submission" date="2016-10" db="EMBL/GenBank/DDBJ databases">
        <title>Pseudoalteromonas amylolytica sp. nov., isolated from the surface seawater.</title>
        <authorList>
            <person name="Wu Y.-H."/>
            <person name="Cheng H."/>
            <person name="Jin X.-B."/>
            <person name="Wang C.-S."/>
            <person name="Xu X.-W."/>
        </authorList>
    </citation>
    <scope>NUCLEOTIDE SEQUENCE [LARGE SCALE GENOMIC DNA]</scope>
    <source>
        <strain evidence="5 6">JCM 12483</strain>
    </source>
</reference>
<evidence type="ECO:0000259" key="3">
    <source>
        <dbReference type="Pfam" id="PF13847"/>
    </source>
</evidence>
<dbReference type="PANTHER" id="PTHR42912:SF45">
    <property type="entry name" value="23S RRNA (GUANINE(745)-N(1))-METHYLTRANSFERASE"/>
    <property type="match status" value="1"/>
</dbReference>
<feature type="domain" description="Methyltransferase" evidence="3">
    <location>
        <begin position="87"/>
        <end position="194"/>
    </location>
</feature>
<dbReference type="InterPro" id="IPR016718">
    <property type="entry name" value="rRNA_m1G-MeTrfase_A_prd"/>
</dbReference>
<evidence type="ECO:0000256" key="2">
    <source>
        <dbReference type="PIRSR" id="PIRSR018249-2"/>
    </source>
</evidence>
<evidence type="ECO:0000259" key="4">
    <source>
        <dbReference type="Pfam" id="PF21302"/>
    </source>
</evidence>
<dbReference type="Pfam" id="PF13847">
    <property type="entry name" value="Methyltransf_31"/>
    <property type="match status" value="1"/>
</dbReference>
<keyword evidence="5" id="KW-0808">Transferase</keyword>
<dbReference type="RefSeq" id="WP_070990251.1">
    <property type="nucleotide sequence ID" value="NZ_CBCSHD010000008.1"/>
</dbReference>
<dbReference type="Gene3D" id="3.40.50.150">
    <property type="entry name" value="Vaccinia Virus protein VP39"/>
    <property type="match status" value="1"/>
</dbReference>
<dbReference type="SUPFAM" id="SSF53335">
    <property type="entry name" value="S-adenosyl-L-methionine-dependent methyltransferases"/>
    <property type="match status" value="1"/>
</dbReference>
<evidence type="ECO:0000256" key="1">
    <source>
        <dbReference type="PIRSR" id="PIRSR018249-1"/>
    </source>
</evidence>
<organism evidence="5 6">
    <name type="scientific">Pseudoalteromonas byunsanensis</name>
    <dbReference type="NCBI Taxonomy" id="327939"/>
    <lineage>
        <taxon>Bacteria</taxon>
        <taxon>Pseudomonadati</taxon>
        <taxon>Pseudomonadota</taxon>
        <taxon>Gammaproteobacteria</taxon>
        <taxon>Alteromonadales</taxon>
        <taxon>Pseudoalteromonadaceae</taxon>
        <taxon>Pseudoalteromonas</taxon>
    </lineage>
</organism>
<dbReference type="GO" id="GO:0008168">
    <property type="term" value="F:methyltransferase activity"/>
    <property type="evidence" value="ECO:0007669"/>
    <property type="project" value="UniProtKB-KW"/>
</dbReference>
<dbReference type="OrthoDB" id="108476at2"/>
<keyword evidence="5" id="KW-0489">Methyltransferase</keyword>
<dbReference type="NCBIfam" id="NF008300">
    <property type="entry name" value="PRK11088.1"/>
    <property type="match status" value="1"/>
</dbReference>
<feature type="binding site" evidence="2">
    <location>
        <begin position="95"/>
        <end position="96"/>
    </location>
    <ligand>
        <name>S-adenosyl-L-methionine</name>
        <dbReference type="ChEBI" id="CHEBI:59789"/>
    </ligand>
</feature>
<feature type="domain" description="23S rRNA (guanine(745)-N(1))-methyltransferase N-terminal" evidence="4">
    <location>
        <begin position="5"/>
        <end position="48"/>
    </location>
</feature>
<sequence length="272" mass="30951">MTLLYRCPLCSAPLEQTQHSLCCQKRHQFDFAKEGYINLLPVQNKKSKQPGDNLQMVQARRAFFATEHYVFLREKLVEKLLKLAPNTVIDLGCGEGFYTHAIADSVDGQVYGVDISKAAVKYAAKRYKNVNFSVASIKQAPFPDNSADILLSVFAPIFAQELHRLCNDNGTLIIVSPGPKHLFELKQHIYDDVQLHDVVDTPHGFVLKEHNLLEVQQQISTGVLEHLIQMTPFAWKFKDSHYDALRNAKTHTVTLSFYISEFKKDEQKAVFN</sequence>
<dbReference type="EMBL" id="MNAN01000018">
    <property type="protein sequence ID" value="OHU97215.1"/>
    <property type="molecule type" value="Genomic_DNA"/>
</dbReference>
<name>A0A1S1NCM1_9GAMM</name>
<keyword evidence="2" id="KW-0949">S-adenosyl-L-methionine</keyword>
<feature type="binding site" evidence="2">
    <location>
        <position position="181"/>
    </location>
    <ligand>
        <name>S-adenosyl-L-methionine</name>
        <dbReference type="ChEBI" id="CHEBI:59789"/>
    </ligand>
</feature>
<dbReference type="InterPro" id="IPR048647">
    <property type="entry name" value="RlmA_N"/>
</dbReference>
<dbReference type="InterPro" id="IPR050508">
    <property type="entry name" value="Methyltransf_Superfamily"/>
</dbReference>
<dbReference type="AlphaFoldDB" id="A0A1S1NCM1"/>
<keyword evidence="1" id="KW-0479">Metal-binding</keyword>
<evidence type="ECO:0000313" key="5">
    <source>
        <dbReference type="EMBL" id="OHU97215.1"/>
    </source>
</evidence>
<protein>
    <submittedName>
        <fullName evidence="5">SAM-dependent methyltransferase</fullName>
    </submittedName>
</protein>
<dbReference type="InterPro" id="IPR025714">
    <property type="entry name" value="Methyltranfer_dom"/>
</dbReference>
<comment type="caution">
    <text evidence="5">The sequence shown here is derived from an EMBL/GenBank/DDBJ whole genome shotgun (WGS) entry which is preliminary data.</text>
</comment>
<dbReference type="InterPro" id="IPR029063">
    <property type="entry name" value="SAM-dependent_MTases_sf"/>
</dbReference>
<dbReference type="PIRSF" id="PIRSF018249">
    <property type="entry name" value="MyrA_prd"/>
    <property type="match status" value="1"/>
</dbReference>
<feature type="binding site" evidence="1">
    <location>
        <position position="23"/>
    </location>
    <ligand>
        <name>Zn(2+)</name>
        <dbReference type="ChEBI" id="CHEBI:29105"/>
    </ligand>
</feature>
<dbReference type="PANTHER" id="PTHR42912">
    <property type="entry name" value="METHYLTRANSFERASE"/>
    <property type="match status" value="1"/>
</dbReference>
<gene>
    <name evidence="5" type="ORF">BIW53_02545</name>
</gene>
<keyword evidence="1" id="KW-0862">Zinc</keyword>
<dbReference type="Pfam" id="PF21302">
    <property type="entry name" value="Zn_ribbon_RlmA"/>
    <property type="match status" value="1"/>
</dbReference>
<feature type="binding site" evidence="1">
    <location>
        <position position="27"/>
    </location>
    <ligand>
        <name>Zn(2+)</name>
        <dbReference type="ChEBI" id="CHEBI:29105"/>
    </ligand>
</feature>
<accession>A0A1S1NCM1</accession>
<dbReference type="GO" id="GO:0046872">
    <property type="term" value="F:metal ion binding"/>
    <property type="evidence" value="ECO:0007669"/>
    <property type="project" value="UniProtKB-KW"/>
</dbReference>
<feature type="binding site" evidence="2">
    <location>
        <position position="69"/>
    </location>
    <ligand>
        <name>S-adenosyl-L-methionine</name>
        <dbReference type="ChEBI" id="CHEBI:59789"/>
    </ligand>
</feature>
<evidence type="ECO:0000313" key="6">
    <source>
        <dbReference type="Proteomes" id="UP000180253"/>
    </source>
</evidence>
<keyword evidence="6" id="KW-1185">Reference proteome</keyword>
<proteinExistence type="predicted"/>
<dbReference type="GO" id="GO:0032259">
    <property type="term" value="P:methylation"/>
    <property type="evidence" value="ECO:0007669"/>
    <property type="project" value="UniProtKB-KW"/>
</dbReference>
<dbReference type="STRING" id="327939.BIW53_02545"/>
<dbReference type="Proteomes" id="UP000180253">
    <property type="component" value="Unassembled WGS sequence"/>
</dbReference>